<dbReference type="InterPro" id="IPR006439">
    <property type="entry name" value="HAD-SF_hydro_IA"/>
</dbReference>
<dbReference type="SUPFAM" id="SSF56784">
    <property type="entry name" value="HAD-like"/>
    <property type="match status" value="1"/>
</dbReference>
<dbReference type="InterPro" id="IPR023198">
    <property type="entry name" value="PGP-like_dom2"/>
</dbReference>
<proteinExistence type="predicted"/>
<reference evidence="1 2" key="1">
    <citation type="submission" date="2020-08" db="EMBL/GenBank/DDBJ databases">
        <title>Genome public.</title>
        <authorList>
            <person name="Liu C."/>
            <person name="Sun Q."/>
        </authorList>
    </citation>
    <scope>NUCLEOTIDE SEQUENCE [LARGE SCALE GENOMIC DNA]</scope>
    <source>
        <strain evidence="1 2">New-38</strain>
    </source>
</reference>
<keyword evidence="2" id="KW-1185">Reference proteome</keyword>
<dbReference type="NCBIfam" id="TIGR01549">
    <property type="entry name" value="HAD-SF-IA-v1"/>
    <property type="match status" value="1"/>
</dbReference>
<organism evidence="1 2">
    <name type="scientific">Pseudoflavonifractor hominis</name>
    <dbReference type="NCBI Taxonomy" id="2763059"/>
    <lineage>
        <taxon>Bacteria</taxon>
        <taxon>Bacillati</taxon>
        <taxon>Bacillota</taxon>
        <taxon>Clostridia</taxon>
        <taxon>Eubacteriales</taxon>
        <taxon>Oscillospiraceae</taxon>
        <taxon>Pseudoflavonifractor</taxon>
    </lineage>
</organism>
<dbReference type="InterPro" id="IPR023214">
    <property type="entry name" value="HAD_sf"/>
</dbReference>
<dbReference type="SFLD" id="SFLDG01129">
    <property type="entry name" value="C1.5:_HAD__Beta-PGM__Phosphata"/>
    <property type="match status" value="1"/>
</dbReference>
<dbReference type="PANTHER" id="PTHR47478:SF1">
    <property type="entry name" value="PYRIMIDINE 5'-NUCLEOTIDASE YJJG"/>
    <property type="match status" value="1"/>
</dbReference>
<dbReference type="RefSeq" id="WP_186963922.1">
    <property type="nucleotide sequence ID" value="NZ_JACOPR010000006.1"/>
</dbReference>
<dbReference type="InterPro" id="IPR052550">
    <property type="entry name" value="Pyrimidine_5'-ntase_YjjG"/>
</dbReference>
<dbReference type="SFLD" id="SFLDS00003">
    <property type="entry name" value="Haloacid_Dehalogenase"/>
    <property type="match status" value="1"/>
</dbReference>
<dbReference type="NCBIfam" id="TIGR02254">
    <property type="entry name" value="YjjG_YfnB"/>
    <property type="match status" value="1"/>
</dbReference>
<dbReference type="EMBL" id="JACOPR010000006">
    <property type="protein sequence ID" value="MBC5731208.1"/>
    <property type="molecule type" value="Genomic_DNA"/>
</dbReference>
<evidence type="ECO:0000313" key="2">
    <source>
        <dbReference type="Proteomes" id="UP000660021"/>
    </source>
</evidence>
<dbReference type="Gene3D" id="3.40.50.1000">
    <property type="entry name" value="HAD superfamily/HAD-like"/>
    <property type="match status" value="1"/>
</dbReference>
<evidence type="ECO:0000313" key="1">
    <source>
        <dbReference type="EMBL" id="MBC5731208.1"/>
    </source>
</evidence>
<name>A0ABR7HUP5_9FIRM</name>
<gene>
    <name evidence="1" type="ORF">H8S34_10250</name>
</gene>
<dbReference type="Gene3D" id="1.10.150.240">
    <property type="entry name" value="Putative phosphatase, domain 2"/>
    <property type="match status" value="1"/>
</dbReference>
<dbReference type="InterPro" id="IPR011951">
    <property type="entry name" value="HAD-SF_hydro_IA_YjjG/PynA"/>
</dbReference>
<sequence>MPRYDYVLFDADNTLFDFDLAERRALQAALEAHGYPFNDLTEQLYLSVNRALWHRFDLGTIDKDTLLRERFAVFSRVMGGEDDPEEFNRFYLDRLAEGSDLLPGAEALCRALAPHCTLAIVTNGVSHAQRGRFYASPLPPLFSGLYISGELGVSKPQKAFFDAVLQDLHIPSHARTVVVGDNLLSDIQGGINAGLDTIWYNPRKLPNPNGPFPTFEVSDFDALRTLLLC</sequence>
<dbReference type="Proteomes" id="UP000660021">
    <property type="component" value="Unassembled WGS sequence"/>
</dbReference>
<dbReference type="Pfam" id="PF00702">
    <property type="entry name" value="Hydrolase"/>
    <property type="match status" value="1"/>
</dbReference>
<comment type="caution">
    <text evidence="1">The sequence shown here is derived from an EMBL/GenBank/DDBJ whole genome shotgun (WGS) entry which is preliminary data.</text>
</comment>
<protein>
    <submittedName>
        <fullName evidence="1">Noncanonical pyrimidine nucleotidase, YjjG family</fullName>
    </submittedName>
</protein>
<dbReference type="InterPro" id="IPR036412">
    <property type="entry name" value="HAD-like_sf"/>
</dbReference>
<accession>A0ABR7HUP5</accession>
<dbReference type="PANTHER" id="PTHR47478">
    <property type="match status" value="1"/>
</dbReference>